<feature type="domain" description="Transposase IS200-like" evidence="1">
    <location>
        <begin position="4"/>
        <end position="118"/>
    </location>
</feature>
<dbReference type="EMBL" id="JAHCMY010000005">
    <property type="protein sequence ID" value="MBS9524422.1"/>
    <property type="molecule type" value="Genomic_DNA"/>
</dbReference>
<dbReference type="GO" id="GO:0003677">
    <property type="term" value="F:DNA binding"/>
    <property type="evidence" value="ECO:0007669"/>
    <property type="project" value="InterPro"/>
</dbReference>
<name>A0AAP2G1M8_9BACT</name>
<evidence type="ECO:0000313" key="2">
    <source>
        <dbReference type="EMBL" id="MBS9524422.1"/>
    </source>
</evidence>
<comment type="caution">
    <text evidence="2">The sequence shown here is derived from an EMBL/GenBank/DDBJ whole genome shotgun (WGS) entry which is preliminary data.</text>
</comment>
<dbReference type="NCBIfam" id="NF033573">
    <property type="entry name" value="transpos_IS200"/>
    <property type="match status" value="1"/>
</dbReference>
<keyword evidence="3" id="KW-1185">Reference proteome</keyword>
<dbReference type="Gene3D" id="3.30.70.1290">
    <property type="entry name" value="Transposase IS200-like"/>
    <property type="match status" value="1"/>
</dbReference>
<dbReference type="InterPro" id="IPR002686">
    <property type="entry name" value="Transposase_17"/>
</dbReference>
<evidence type="ECO:0000313" key="3">
    <source>
        <dbReference type="Proteomes" id="UP001319104"/>
    </source>
</evidence>
<evidence type="ECO:0000259" key="1">
    <source>
        <dbReference type="SMART" id="SM01321"/>
    </source>
</evidence>
<dbReference type="InterPro" id="IPR036515">
    <property type="entry name" value="Transposase_17_sf"/>
</dbReference>
<dbReference type="PANTHER" id="PTHR33360">
    <property type="entry name" value="TRANSPOSASE FOR INSERTION SEQUENCE ELEMENT IS200"/>
    <property type="match status" value="1"/>
</dbReference>
<dbReference type="Proteomes" id="UP001319104">
    <property type="component" value="Unassembled WGS sequence"/>
</dbReference>
<gene>
    <name evidence="2" type="primary">tnpA</name>
    <name evidence="2" type="ORF">KI659_10385</name>
</gene>
<dbReference type="PANTHER" id="PTHR33360:SF2">
    <property type="entry name" value="TRANSPOSASE FOR INSERTION SEQUENCE ELEMENT IS200"/>
    <property type="match status" value="1"/>
</dbReference>
<dbReference type="GO" id="GO:0004803">
    <property type="term" value="F:transposase activity"/>
    <property type="evidence" value="ECO:0007669"/>
    <property type="project" value="InterPro"/>
</dbReference>
<accession>A0AAP2G1M8</accession>
<dbReference type="SMART" id="SM01321">
    <property type="entry name" value="Y1_Tnp"/>
    <property type="match status" value="1"/>
</dbReference>
<sequence length="149" mass="17940">MSSYKQVFYQIVFSTKRRQHTIPEAHCEELYRYIWGIIKNKDCKLYRVNGISDHIHLFTDLHPKISLAEFIKDIKVSSSIWLKENKNFPLWEGWANGYGAFTYSYRDKDAIINYIINQKEHHKKESFYEEYKRLLIENGVAFKEEYMLG</sequence>
<dbReference type="Pfam" id="PF01797">
    <property type="entry name" value="Y1_Tnp"/>
    <property type="match status" value="1"/>
</dbReference>
<proteinExistence type="predicted"/>
<dbReference type="AlphaFoldDB" id="A0AAP2G1M8"/>
<dbReference type="SUPFAM" id="SSF143422">
    <property type="entry name" value="Transposase IS200-like"/>
    <property type="match status" value="1"/>
</dbReference>
<dbReference type="RefSeq" id="WP_213945288.1">
    <property type="nucleotide sequence ID" value="NZ_JAHCMY010000005.1"/>
</dbReference>
<organism evidence="2 3">
    <name type="scientific">Litoribacter ruber</name>
    <dbReference type="NCBI Taxonomy" id="702568"/>
    <lineage>
        <taxon>Bacteria</taxon>
        <taxon>Pseudomonadati</taxon>
        <taxon>Bacteroidota</taxon>
        <taxon>Cytophagia</taxon>
        <taxon>Cytophagales</taxon>
        <taxon>Cyclobacteriaceae</taxon>
        <taxon>Litoribacter</taxon>
    </lineage>
</organism>
<dbReference type="GO" id="GO:0006313">
    <property type="term" value="P:DNA transposition"/>
    <property type="evidence" value="ECO:0007669"/>
    <property type="project" value="InterPro"/>
</dbReference>
<reference evidence="2 3" key="1">
    <citation type="submission" date="2021-05" db="EMBL/GenBank/DDBJ databases">
        <authorList>
            <person name="Zhang Z.D."/>
            <person name="Osman G."/>
        </authorList>
    </citation>
    <scope>NUCLEOTIDE SEQUENCE [LARGE SCALE GENOMIC DNA]</scope>
    <source>
        <strain evidence="2 3">KCTC 32217</strain>
    </source>
</reference>
<protein>
    <submittedName>
        <fullName evidence="2">IS200/IS605 family transposase</fullName>
    </submittedName>
</protein>